<gene>
    <name evidence="2" type="ORF">MNBD_GAMMA08-2074</name>
</gene>
<organism evidence="2">
    <name type="scientific">hydrothermal vent metagenome</name>
    <dbReference type="NCBI Taxonomy" id="652676"/>
    <lineage>
        <taxon>unclassified sequences</taxon>
        <taxon>metagenomes</taxon>
        <taxon>ecological metagenomes</taxon>
    </lineage>
</organism>
<dbReference type="Gene3D" id="3.90.10.10">
    <property type="entry name" value="Cytochrome C3"/>
    <property type="match status" value="6"/>
</dbReference>
<evidence type="ECO:0000256" key="1">
    <source>
        <dbReference type="ARBA" id="ARBA00022729"/>
    </source>
</evidence>
<sequence length="514" mass="59507">MGFSSALFAGATVFEKLVMPGKVIEAHKKYESECKKCHESFESDQSLLCLDCHKKVAKDVNDKKGFHGRSKIVKNRLCKNCHTDHIGRNADVVGLDKGTFNHNITDFKLKGQHKRTKCSGCHKENKKFREAKGECYSCHKKDDVHKKKLGKKCHQCHSEVSWNKMKFDHDETDFPLKYEHEKTSCDGCHPDNKHKDTPKNCYSCHAINDVHKRRYGKKCKTCHSEKGWDKAVFNHNKKTKFKIKGKHKKVQCDSCHTVKLGKIYKNKPKKYCYSCHKADDVHRGQNGNKCQKCHAENTWKKHKFNHNKDTKFKIKGRHKKIKCSACHPSGKVKRGNKKVKTRTCYACHKLDDEHKGEQGRRCDKCHTEKDWNNISGFNHDILQFPLLGQHAILSCDECHVESVFKEAKKQCFSCHEKDDSHKKTMGEKCESCHNPNGWQFWRFNHDKKTNFKLEGSHKGLQCIACHKVAIKEYVEQSPTCSVCHYQDDIHSGDFGNQCDQCHNTKKFSENTLLN</sequence>
<dbReference type="PANTHER" id="PTHR35038">
    <property type="entry name" value="DISSIMILATORY SULFITE REDUCTASE SIRA"/>
    <property type="match status" value="1"/>
</dbReference>
<evidence type="ECO:0000313" key="2">
    <source>
        <dbReference type="EMBL" id="VAW65610.1"/>
    </source>
</evidence>
<dbReference type="InterPro" id="IPR051829">
    <property type="entry name" value="Multiheme_Cytochr_ET"/>
</dbReference>
<keyword evidence="1" id="KW-0732">Signal</keyword>
<dbReference type="EMBL" id="UOFH01000321">
    <property type="protein sequence ID" value="VAW65610.1"/>
    <property type="molecule type" value="Genomic_DNA"/>
</dbReference>
<dbReference type="AlphaFoldDB" id="A0A3B0XLL3"/>
<dbReference type="SUPFAM" id="SSF48695">
    <property type="entry name" value="Multiheme cytochromes"/>
    <property type="match status" value="2"/>
</dbReference>
<dbReference type="InterPro" id="IPR036280">
    <property type="entry name" value="Multihaem_cyt_sf"/>
</dbReference>
<name>A0A3B0XLL3_9ZZZZ</name>
<proteinExistence type="predicted"/>
<reference evidence="2" key="1">
    <citation type="submission" date="2018-06" db="EMBL/GenBank/DDBJ databases">
        <authorList>
            <person name="Zhirakovskaya E."/>
        </authorList>
    </citation>
    <scope>NUCLEOTIDE SEQUENCE</scope>
</reference>
<accession>A0A3B0XLL3</accession>
<protein>
    <submittedName>
        <fullName evidence="2">Cytochrome c family protein</fullName>
    </submittedName>
</protein>